<keyword evidence="4" id="KW-1185">Reference proteome</keyword>
<name>A0AAD5DHW2_9CHLO</name>
<protein>
    <submittedName>
        <fullName evidence="3">Uncharacterized protein</fullName>
    </submittedName>
</protein>
<dbReference type="PANTHER" id="PTHR11220:SF1">
    <property type="entry name" value="HEME-BINDING PROTEIN 2"/>
    <property type="match status" value="1"/>
</dbReference>
<dbReference type="InterPro" id="IPR011256">
    <property type="entry name" value="Reg_factor_effector_dom_sf"/>
</dbReference>
<sequence>MRLCLWPIRLSPFALPLHTATPLVTRMELPPSPTACTCAALWVATNVSEVRYDAAVKQAVPLLWDYFFSCNNESLRLRETVPLTVHYRTALHPHTGERRNYTVAMYLPYLFQHRPREARILEEAQALAEALEHAGHSDYEPGELLVASYDHPTKHFPRRHSEVWIRGTGSNRSAGATMAAQH</sequence>
<evidence type="ECO:0000313" key="4">
    <source>
        <dbReference type="Proteomes" id="UP001205105"/>
    </source>
</evidence>
<comment type="similarity">
    <text evidence="1">Belongs to the HEBP family.</text>
</comment>
<dbReference type="Gene3D" id="3.20.80.10">
    <property type="entry name" value="Regulatory factor, effector binding domain"/>
    <property type="match status" value="2"/>
</dbReference>
<accession>A0AAD5DHW2</accession>
<reference evidence="3" key="1">
    <citation type="submission" date="2020-11" db="EMBL/GenBank/DDBJ databases">
        <title>Chlorella ohadii genome sequencing and assembly.</title>
        <authorList>
            <person name="Murik O."/>
            <person name="Treves H."/>
            <person name="Kedem I."/>
            <person name="Shotland Y."/>
            <person name="Kaplan A."/>
        </authorList>
    </citation>
    <scope>NUCLEOTIDE SEQUENCE</scope>
    <source>
        <strain evidence="3">1</strain>
    </source>
</reference>
<dbReference type="Proteomes" id="UP001205105">
    <property type="component" value="Unassembled WGS sequence"/>
</dbReference>
<proteinExistence type="inferred from homology"/>
<dbReference type="AlphaFoldDB" id="A0AAD5DHW2"/>
<evidence type="ECO:0000256" key="1">
    <source>
        <dbReference type="ARBA" id="ARBA00009817"/>
    </source>
</evidence>
<dbReference type="PANTHER" id="PTHR11220">
    <property type="entry name" value="HEME-BINDING PROTEIN-RELATED"/>
    <property type="match status" value="1"/>
</dbReference>
<feature type="chain" id="PRO_5042077795" evidence="2">
    <location>
        <begin position="17"/>
        <end position="182"/>
    </location>
</feature>
<dbReference type="InterPro" id="IPR006917">
    <property type="entry name" value="SOUL_heme-bd"/>
</dbReference>
<evidence type="ECO:0000256" key="2">
    <source>
        <dbReference type="SAM" id="SignalP"/>
    </source>
</evidence>
<gene>
    <name evidence="3" type="ORF">COHA_009629</name>
</gene>
<comment type="caution">
    <text evidence="3">The sequence shown here is derived from an EMBL/GenBank/DDBJ whole genome shotgun (WGS) entry which is preliminary data.</text>
</comment>
<feature type="signal peptide" evidence="2">
    <location>
        <begin position="1"/>
        <end position="16"/>
    </location>
</feature>
<keyword evidence="2" id="KW-0732">Signal</keyword>
<dbReference type="EMBL" id="JADXDR010000184">
    <property type="protein sequence ID" value="KAI7836529.1"/>
    <property type="molecule type" value="Genomic_DNA"/>
</dbReference>
<evidence type="ECO:0000313" key="3">
    <source>
        <dbReference type="EMBL" id="KAI7836529.1"/>
    </source>
</evidence>
<dbReference type="Pfam" id="PF04832">
    <property type="entry name" value="SOUL"/>
    <property type="match status" value="1"/>
</dbReference>
<organism evidence="3 4">
    <name type="scientific">Chlorella ohadii</name>
    <dbReference type="NCBI Taxonomy" id="2649997"/>
    <lineage>
        <taxon>Eukaryota</taxon>
        <taxon>Viridiplantae</taxon>
        <taxon>Chlorophyta</taxon>
        <taxon>core chlorophytes</taxon>
        <taxon>Trebouxiophyceae</taxon>
        <taxon>Chlorellales</taxon>
        <taxon>Chlorellaceae</taxon>
        <taxon>Chlorella clade</taxon>
        <taxon>Chlorella</taxon>
    </lineage>
</organism>
<dbReference type="SUPFAM" id="SSF55136">
    <property type="entry name" value="Probable bacterial effector-binding domain"/>
    <property type="match status" value="1"/>
</dbReference>